<dbReference type="AlphaFoldDB" id="A0A9W9KVK2"/>
<reference evidence="6" key="1">
    <citation type="submission" date="2022-11" db="EMBL/GenBank/DDBJ databases">
        <authorList>
            <person name="Petersen C."/>
        </authorList>
    </citation>
    <scope>NUCLEOTIDE SEQUENCE</scope>
    <source>
        <strain evidence="6">IBT 22155</strain>
    </source>
</reference>
<feature type="compositionally biased region" description="Polar residues" evidence="5">
    <location>
        <begin position="274"/>
        <end position="284"/>
    </location>
</feature>
<evidence type="ECO:0000313" key="7">
    <source>
        <dbReference type="Proteomes" id="UP001149079"/>
    </source>
</evidence>
<reference evidence="6" key="2">
    <citation type="journal article" date="2023" name="IMA Fungus">
        <title>Comparative genomic study of the Penicillium genus elucidates a diverse pangenome and 15 lateral gene transfer events.</title>
        <authorList>
            <person name="Petersen C."/>
            <person name="Sorensen T."/>
            <person name="Nielsen M.R."/>
            <person name="Sondergaard T.E."/>
            <person name="Sorensen J.L."/>
            <person name="Fitzpatrick D.A."/>
            <person name="Frisvad J.C."/>
            <person name="Nielsen K.L."/>
        </authorList>
    </citation>
    <scope>NUCLEOTIDE SEQUENCE</scope>
    <source>
        <strain evidence="6">IBT 22155</strain>
    </source>
</reference>
<protein>
    <recommendedName>
        <fullName evidence="8">IQ calmodulin-binding motif protein</fullName>
    </recommendedName>
</protein>
<keyword evidence="7" id="KW-1185">Reference proteome</keyword>
<keyword evidence="3" id="KW-0963">Cytoplasm</keyword>
<evidence type="ECO:0000256" key="5">
    <source>
        <dbReference type="SAM" id="MobiDB-lite"/>
    </source>
</evidence>
<name>A0A9W9KVK2_9EURO</name>
<dbReference type="InterPro" id="IPR044159">
    <property type="entry name" value="IQM"/>
</dbReference>
<proteinExistence type="predicted"/>
<evidence type="ECO:0008006" key="8">
    <source>
        <dbReference type="Google" id="ProtNLM"/>
    </source>
</evidence>
<keyword evidence="4" id="KW-0539">Nucleus</keyword>
<feature type="region of interest" description="Disordered" evidence="5">
    <location>
        <begin position="92"/>
        <end position="115"/>
    </location>
</feature>
<evidence type="ECO:0000256" key="4">
    <source>
        <dbReference type="ARBA" id="ARBA00023242"/>
    </source>
</evidence>
<feature type="region of interest" description="Disordered" evidence="5">
    <location>
        <begin position="234"/>
        <end position="291"/>
    </location>
</feature>
<comment type="caution">
    <text evidence="6">The sequence shown here is derived from an EMBL/GenBank/DDBJ whole genome shotgun (WGS) entry which is preliminary data.</text>
</comment>
<evidence type="ECO:0000313" key="6">
    <source>
        <dbReference type="EMBL" id="KAJ5123804.1"/>
    </source>
</evidence>
<evidence type="ECO:0000256" key="2">
    <source>
        <dbReference type="ARBA" id="ARBA00004496"/>
    </source>
</evidence>
<dbReference type="OrthoDB" id="7344096at2759"/>
<dbReference type="EMBL" id="JAPQKL010000006">
    <property type="protein sequence ID" value="KAJ5123804.1"/>
    <property type="molecule type" value="Genomic_DNA"/>
</dbReference>
<organism evidence="6 7">
    <name type="scientific">Penicillium bovifimosum</name>
    <dbReference type="NCBI Taxonomy" id="126998"/>
    <lineage>
        <taxon>Eukaryota</taxon>
        <taxon>Fungi</taxon>
        <taxon>Dikarya</taxon>
        <taxon>Ascomycota</taxon>
        <taxon>Pezizomycotina</taxon>
        <taxon>Eurotiomycetes</taxon>
        <taxon>Eurotiomycetidae</taxon>
        <taxon>Eurotiales</taxon>
        <taxon>Aspergillaceae</taxon>
        <taxon>Penicillium</taxon>
    </lineage>
</organism>
<evidence type="ECO:0000256" key="3">
    <source>
        <dbReference type="ARBA" id="ARBA00022490"/>
    </source>
</evidence>
<sequence>MTGIPATSTTSSDDVMDRERAARTVQRIYRGHRTRRELQGLELTASTRWVEAFKEAQWHQLQSPKPHIAPGEDGFNQARRNWQRAVSVARRAGGDDLVSEPALSPGNRSEPNKETACGATAKMMDLQYFLEMVDLKHRHGSNLRAYHAYWRDSASKENFFFWLDFGEGKDVEIPQCPREKLEREQVRYLTREERQNYLVMVDESGHFRWAKNNEPVWTSTAHFKDSLRGIVPIGDDAPEYNGNSSMTKPKSTSDLPSSPSSPSPPSPASSSSATENIQSVLSRSRSPEPFTDEEYRAAKTMRKVMHPSPVAACKRLLGKSSKKEDTWLFVADTSFRLYIGIKRSGAFQHSSFLRGARIAAAGMIKIKHGQLRSLAPLSGHYRPSTANFRAFHHSLQQQGVDMSRVSMSKSYIMLAGVEGYTKAKRKARALHEKVNESKGKLHKLTE</sequence>
<comment type="subcellular location">
    <subcellularLocation>
        <location evidence="2">Cytoplasm</location>
    </subcellularLocation>
    <subcellularLocation>
        <location evidence="1">Nucleus</location>
    </subcellularLocation>
</comment>
<dbReference type="PROSITE" id="PS50096">
    <property type="entry name" value="IQ"/>
    <property type="match status" value="1"/>
</dbReference>
<dbReference type="RefSeq" id="XP_056518203.1">
    <property type="nucleotide sequence ID" value="XM_056668373.1"/>
</dbReference>
<feature type="compositionally biased region" description="Polar residues" evidence="5">
    <location>
        <begin position="241"/>
        <end position="255"/>
    </location>
</feature>
<dbReference type="GeneID" id="81407543"/>
<accession>A0A9W9KVK2</accession>
<evidence type="ECO:0000256" key="1">
    <source>
        <dbReference type="ARBA" id="ARBA00004123"/>
    </source>
</evidence>
<gene>
    <name evidence="6" type="ORF">N7515_007629</name>
</gene>
<dbReference type="GO" id="GO:0005634">
    <property type="term" value="C:nucleus"/>
    <property type="evidence" value="ECO:0007669"/>
    <property type="project" value="UniProtKB-SubCell"/>
</dbReference>
<dbReference type="PANTHER" id="PTHR31250:SF27">
    <property type="entry name" value="IQ DOMAIN-CONTAINING PROTEIN IQM5"/>
    <property type="match status" value="1"/>
</dbReference>
<dbReference type="GO" id="GO:0005737">
    <property type="term" value="C:cytoplasm"/>
    <property type="evidence" value="ECO:0007669"/>
    <property type="project" value="UniProtKB-SubCell"/>
</dbReference>
<dbReference type="Proteomes" id="UP001149079">
    <property type="component" value="Unassembled WGS sequence"/>
</dbReference>
<dbReference type="PANTHER" id="PTHR31250">
    <property type="entry name" value="IQ DOMAIN-CONTAINING PROTEIN IQM3"/>
    <property type="match status" value="1"/>
</dbReference>